<organism evidence="1 2">
    <name type="scientific">Microthlaspi erraticum</name>
    <dbReference type="NCBI Taxonomy" id="1685480"/>
    <lineage>
        <taxon>Eukaryota</taxon>
        <taxon>Viridiplantae</taxon>
        <taxon>Streptophyta</taxon>
        <taxon>Embryophyta</taxon>
        <taxon>Tracheophyta</taxon>
        <taxon>Spermatophyta</taxon>
        <taxon>Magnoliopsida</taxon>
        <taxon>eudicotyledons</taxon>
        <taxon>Gunneridae</taxon>
        <taxon>Pentapetalae</taxon>
        <taxon>rosids</taxon>
        <taxon>malvids</taxon>
        <taxon>Brassicales</taxon>
        <taxon>Brassicaceae</taxon>
        <taxon>Coluteocarpeae</taxon>
        <taxon>Microthlaspi</taxon>
    </lineage>
</organism>
<accession>A0A6D2K2G2</accession>
<gene>
    <name evidence="1" type="ORF">MERR_LOCUS30057</name>
</gene>
<evidence type="ECO:0000313" key="2">
    <source>
        <dbReference type="Proteomes" id="UP000467841"/>
    </source>
</evidence>
<proteinExistence type="predicted"/>
<dbReference type="Proteomes" id="UP000467841">
    <property type="component" value="Unassembled WGS sequence"/>
</dbReference>
<keyword evidence="2" id="KW-1185">Reference proteome</keyword>
<protein>
    <submittedName>
        <fullName evidence="1">Uncharacterized protein</fullName>
    </submittedName>
</protein>
<dbReference type="EMBL" id="CACVBM020001274">
    <property type="protein sequence ID" value="CAA7042822.1"/>
    <property type="molecule type" value="Genomic_DNA"/>
</dbReference>
<name>A0A6D2K2G2_9BRAS</name>
<sequence>MRGFFRVEDDDLFLFPSWFRGSFGSDRRYGISSSRDVVLSAKEDILQGSEGSNVEVFTKLRSYQSPHWRAWMSAVLRLGAHPGSRQGRGACFESVEEAP</sequence>
<evidence type="ECO:0000313" key="1">
    <source>
        <dbReference type="EMBL" id="CAA7042822.1"/>
    </source>
</evidence>
<dbReference type="AlphaFoldDB" id="A0A6D2K2G2"/>
<comment type="caution">
    <text evidence="1">The sequence shown here is derived from an EMBL/GenBank/DDBJ whole genome shotgun (WGS) entry which is preliminary data.</text>
</comment>
<reference evidence="1" key="1">
    <citation type="submission" date="2020-01" db="EMBL/GenBank/DDBJ databases">
        <authorList>
            <person name="Mishra B."/>
        </authorList>
    </citation>
    <scope>NUCLEOTIDE SEQUENCE [LARGE SCALE GENOMIC DNA]</scope>
</reference>